<dbReference type="NCBIfam" id="TIGR01198">
    <property type="entry name" value="pgl"/>
    <property type="match status" value="1"/>
</dbReference>
<gene>
    <name evidence="7" type="primary">pgl</name>
    <name evidence="9" type="ORF">A1OK_08915</name>
</gene>
<dbReference type="AlphaFoldDB" id="A0A1E5C7P7"/>
<dbReference type="CDD" id="cd01400">
    <property type="entry name" value="6PGL"/>
    <property type="match status" value="1"/>
</dbReference>
<evidence type="ECO:0000256" key="6">
    <source>
        <dbReference type="ARBA" id="ARBA00020337"/>
    </source>
</evidence>
<dbReference type="Gene3D" id="3.40.50.1360">
    <property type="match status" value="1"/>
</dbReference>
<evidence type="ECO:0000256" key="5">
    <source>
        <dbReference type="ARBA" id="ARBA00013198"/>
    </source>
</evidence>
<evidence type="ECO:0000259" key="8">
    <source>
        <dbReference type="Pfam" id="PF01182"/>
    </source>
</evidence>
<protein>
    <recommendedName>
        <fullName evidence="6 7">6-phosphogluconolactonase</fullName>
        <shortName evidence="7">6PGL</shortName>
        <ecNumber evidence="5 7">3.1.1.31</ecNumber>
    </recommendedName>
</protein>
<dbReference type="RefSeq" id="WP_016959866.1">
    <property type="nucleotide sequence ID" value="NZ_AJWN02000046.1"/>
</dbReference>
<dbReference type="InterPro" id="IPR037171">
    <property type="entry name" value="NagB/RpiA_transferase-like"/>
</dbReference>
<comment type="caution">
    <text evidence="9">The sequence shown here is derived from an EMBL/GenBank/DDBJ whole genome shotgun (WGS) entry which is preliminary data.</text>
</comment>
<dbReference type="PANTHER" id="PTHR11054:SF0">
    <property type="entry name" value="6-PHOSPHOGLUCONOLACTONASE"/>
    <property type="match status" value="1"/>
</dbReference>
<organism evidence="9 10">
    <name type="scientific">Enterovibrio norvegicus FF-454</name>
    <dbReference type="NCBI Taxonomy" id="1185651"/>
    <lineage>
        <taxon>Bacteria</taxon>
        <taxon>Pseudomonadati</taxon>
        <taxon>Pseudomonadota</taxon>
        <taxon>Gammaproteobacteria</taxon>
        <taxon>Vibrionales</taxon>
        <taxon>Vibrionaceae</taxon>
        <taxon>Enterovibrio</taxon>
    </lineage>
</organism>
<evidence type="ECO:0000256" key="1">
    <source>
        <dbReference type="ARBA" id="ARBA00000832"/>
    </source>
</evidence>
<evidence type="ECO:0000256" key="7">
    <source>
        <dbReference type="RuleBase" id="RU365095"/>
    </source>
</evidence>
<dbReference type="EMBL" id="AJWN02000046">
    <property type="protein sequence ID" value="OEE61467.1"/>
    <property type="molecule type" value="Genomic_DNA"/>
</dbReference>
<dbReference type="Proteomes" id="UP000095039">
    <property type="component" value="Unassembled WGS sequence"/>
</dbReference>
<proteinExistence type="inferred from homology"/>
<keyword evidence="10" id="KW-1185">Reference proteome</keyword>
<keyword evidence="7" id="KW-0378">Hydrolase</keyword>
<accession>A0A1E5C7P7</accession>
<dbReference type="InterPro" id="IPR006148">
    <property type="entry name" value="Glc/Gal-6P_isomerase"/>
</dbReference>
<comment type="catalytic activity">
    <reaction evidence="1 7">
        <text>6-phospho-D-glucono-1,5-lactone + H2O = 6-phospho-D-gluconate + H(+)</text>
        <dbReference type="Rhea" id="RHEA:12556"/>
        <dbReference type="ChEBI" id="CHEBI:15377"/>
        <dbReference type="ChEBI" id="CHEBI:15378"/>
        <dbReference type="ChEBI" id="CHEBI:57955"/>
        <dbReference type="ChEBI" id="CHEBI:58759"/>
        <dbReference type="EC" id="3.1.1.31"/>
    </reaction>
</comment>
<dbReference type="PANTHER" id="PTHR11054">
    <property type="entry name" value="6-PHOSPHOGLUCONOLACTONASE"/>
    <property type="match status" value="1"/>
</dbReference>
<evidence type="ECO:0000256" key="4">
    <source>
        <dbReference type="ARBA" id="ARBA00010662"/>
    </source>
</evidence>
<feature type="domain" description="Glucosamine/galactosamine-6-phosphate isomerase" evidence="8">
    <location>
        <begin position="13"/>
        <end position="230"/>
    </location>
</feature>
<dbReference type="Pfam" id="PF01182">
    <property type="entry name" value="Glucosamine_iso"/>
    <property type="match status" value="1"/>
</dbReference>
<evidence type="ECO:0000313" key="9">
    <source>
        <dbReference type="EMBL" id="OEE61467.1"/>
    </source>
</evidence>
<dbReference type="UniPathway" id="UPA00115">
    <property type="reaction ID" value="UER00409"/>
</dbReference>
<dbReference type="InterPro" id="IPR005900">
    <property type="entry name" value="6-phosphogluconolactonase_DevB"/>
</dbReference>
<reference evidence="9 10" key="1">
    <citation type="journal article" date="2012" name="Science">
        <title>Ecological populations of bacteria act as socially cohesive units of antibiotic production and resistance.</title>
        <authorList>
            <person name="Cordero O.X."/>
            <person name="Wildschutte H."/>
            <person name="Kirkup B."/>
            <person name="Proehl S."/>
            <person name="Ngo L."/>
            <person name="Hussain F."/>
            <person name="Le Roux F."/>
            <person name="Mincer T."/>
            <person name="Polz M.F."/>
        </authorList>
    </citation>
    <scope>NUCLEOTIDE SEQUENCE [LARGE SCALE GENOMIC DNA]</scope>
    <source>
        <strain evidence="9 10">FF-454</strain>
    </source>
</reference>
<dbReference type="GO" id="GO:0005975">
    <property type="term" value="P:carbohydrate metabolic process"/>
    <property type="evidence" value="ECO:0007669"/>
    <property type="project" value="UniProtKB-UniRule"/>
</dbReference>
<comment type="function">
    <text evidence="2 7">Hydrolysis of 6-phosphogluconolactone to 6-phosphogluconate.</text>
</comment>
<evidence type="ECO:0000313" key="10">
    <source>
        <dbReference type="Proteomes" id="UP000095039"/>
    </source>
</evidence>
<dbReference type="GO" id="GO:0017057">
    <property type="term" value="F:6-phosphogluconolactonase activity"/>
    <property type="evidence" value="ECO:0007669"/>
    <property type="project" value="UniProtKB-UniRule"/>
</dbReference>
<dbReference type="SUPFAM" id="SSF100950">
    <property type="entry name" value="NagB/RpiA/CoA transferase-like"/>
    <property type="match status" value="1"/>
</dbReference>
<sequence length="248" mass="27707">MSNMNYRVFDDSQQVVEALAQSLLEYSEMGRPIHISLSGGSTPSQLFSYLANADYATRIQWQNLHFWWGDERCVAPDNEQSNYGQAKALLFDHIQIPAENIHRIRGEDFVAGEVIRFTEEMYDTIPDSEGQLDQGKTPAFDWILLGMGTDGHTASLFPGKTDYETTEIATIASHPESHQFRVSKTAHLLKNAKRITYLVLGASKASVLKEIADNAPAAEAYPAAKVRCEKQADTTEWYLDSEAAQELA</sequence>
<evidence type="ECO:0000256" key="2">
    <source>
        <dbReference type="ARBA" id="ARBA00002681"/>
    </source>
</evidence>
<comment type="pathway">
    <text evidence="3 7">Carbohydrate degradation; pentose phosphate pathway; D-ribulose 5-phosphate from D-glucose 6-phosphate (oxidative stage): step 2/3.</text>
</comment>
<name>A0A1E5C7P7_9GAMM</name>
<dbReference type="EC" id="3.1.1.31" evidence="5 7"/>
<dbReference type="GO" id="GO:0006098">
    <property type="term" value="P:pentose-phosphate shunt"/>
    <property type="evidence" value="ECO:0007669"/>
    <property type="project" value="UniProtKB-UniPathway"/>
</dbReference>
<comment type="similarity">
    <text evidence="4 7">Belongs to the glucosamine/galactosamine-6-phosphate isomerase family. 6-phosphogluconolactonase subfamily.</text>
</comment>
<dbReference type="InterPro" id="IPR039104">
    <property type="entry name" value="6PGL"/>
</dbReference>
<evidence type="ECO:0000256" key="3">
    <source>
        <dbReference type="ARBA" id="ARBA00004961"/>
    </source>
</evidence>